<dbReference type="Proteomes" id="UP000595107">
    <property type="component" value="Chromosome"/>
</dbReference>
<gene>
    <name evidence="1" type="ORF">I6G67_05085</name>
</gene>
<accession>A0A7T2RYL1</accession>
<reference evidence="1 2" key="1">
    <citation type="submission" date="2020-12" db="EMBL/GenBank/DDBJ databases">
        <title>FDA dAtabase for Regulatory Grade micrObial Sequences (FDA-ARGOS): Supporting development and validation of Infectious Disease Dx tests.</title>
        <authorList>
            <person name="Sproer C."/>
            <person name="Gronow S."/>
            <person name="Severitt S."/>
            <person name="Schroder I."/>
            <person name="Tallon L."/>
            <person name="Sadzewicz L."/>
            <person name="Zhao X."/>
            <person name="Boylan J."/>
            <person name="Ott S."/>
            <person name="Bowen H."/>
            <person name="Vavikolanu K."/>
            <person name="Mehta A."/>
            <person name="Aluvathingal J."/>
            <person name="Nadendla S."/>
            <person name="Lowell S."/>
            <person name="Myers T."/>
            <person name="Yan Y."/>
            <person name="Sichtig H."/>
        </authorList>
    </citation>
    <scope>NUCLEOTIDE SEQUENCE [LARGE SCALE GENOMIC DNA]</scope>
    <source>
        <strain evidence="1 2">FDAARGOS_910</strain>
    </source>
</reference>
<evidence type="ECO:0000313" key="2">
    <source>
        <dbReference type="Proteomes" id="UP000595107"/>
    </source>
</evidence>
<proteinExistence type="predicted"/>
<organism evidence="1 2">
    <name type="scientific">Acinetobacter johnsonii</name>
    <dbReference type="NCBI Taxonomy" id="40214"/>
    <lineage>
        <taxon>Bacteria</taxon>
        <taxon>Pseudomonadati</taxon>
        <taxon>Pseudomonadota</taxon>
        <taxon>Gammaproteobacteria</taxon>
        <taxon>Moraxellales</taxon>
        <taxon>Moraxellaceae</taxon>
        <taxon>Acinetobacter</taxon>
    </lineage>
</organism>
<dbReference type="AlphaFoldDB" id="A0A7T2RYL1"/>
<name>A0A7T2RYL1_ACIJO</name>
<evidence type="ECO:0000313" key="1">
    <source>
        <dbReference type="EMBL" id="QPS05603.1"/>
    </source>
</evidence>
<protein>
    <submittedName>
        <fullName evidence="1">Uncharacterized protein</fullName>
    </submittedName>
</protein>
<sequence>MVDRVEASKNLEILKANQARLMNYNHLFSSHAFRQDCIGELRKIGKQIASIEKQLNAKS</sequence>
<dbReference type="EMBL" id="CP065666">
    <property type="protein sequence ID" value="QPS05603.1"/>
    <property type="molecule type" value="Genomic_DNA"/>
</dbReference>